<dbReference type="Gene3D" id="3.90.550.10">
    <property type="entry name" value="Spore Coat Polysaccharide Biosynthesis Protein SpsA, Chain A"/>
    <property type="match status" value="1"/>
</dbReference>
<dbReference type="SUPFAM" id="SSF53448">
    <property type="entry name" value="Nucleotide-diphospho-sugar transferases"/>
    <property type="match status" value="1"/>
</dbReference>
<dbReference type="InterPro" id="IPR001173">
    <property type="entry name" value="Glyco_trans_2-like"/>
</dbReference>
<dbReference type="InterPro" id="IPR029044">
    <property type="entry name" value="Nucleotide-diphossugar_trans"/>
</dbReference>
<dbReference type="EMBL" id="BNDS01000003">
    <property type="protein sequence ID" value="GHH97716.1"/>
    <property type="molecule type" value="Genomic_DNA"/>
</dbReference>
<accession>A0ABQ3N0T9</accession>
<reference evidence="2 3" key="1">
    <citation type="journal article" date="2022" name="Int. J. Syst. Evol. Microbiol.">
        <title>Neobacillus kokaensis sp. nov., isolated from soil.</title>
        <authorList>
            <person name="Yuki K."/>
            <person name="Matsubara H."/>
            <person name="Yamaguchi S."/>
        </authorList>
    </citation>
    <scope>NUCLEOTIDE SEQUENCE [LARGE SCALE GENOMIC DNA]</scope>
    <source>
        <strain evidence="2 3">LOB 377</strain>
    </source>
</reference>
<protein>
    <recommendedName>
        <fullName evidence="1">Glycosyltransferase 2-like domain-containing protein</fullName>
    </recommendedName>
</protein>
<proteinExistence type="predicted"/>
<dbReference type="RefSeq" id="WP_191270808.1">
    <property type="nucleotide sequence ID" value="NZ_BNDS01000003.1"/>
</dbReference>
<organism evidence="2 3">
    <name type="scientific">Neobacillus kokaensis</name>
    <dbReference type="NCBI Taxonomy" id="2759023"/>
    <lineage>
        <taxon>Bacteria</taxon>
        <taxon>Bacillati</taxon>
        <taxon>Bacillota</taxon>
        <taxon>Bacilli</taxon>
        <taxon>Bacillales</taxon>
        <taxon>Bacillaceae</taxon>
        <taxon>Neobacillus</taxon>
    </lineage>
</organism>
<name>A0ABQ3N0T9_9BACI</name>
<gene>
    <name evidence="2" type="ORF">AM1BK_12590</name>
</gene>
<keyword evidence="3" id="KW-1185">Reference proteome</keyword>
<sequence>MKIEVLVSTMNQRDMSIVEKMNIFGDAIIINQSNFNDYIEINDNKKHVKMYSFNERGIGLSRNTALMRAMADICILADDDVVYHKDYINIILNAFEQNPNADLIIFNVRSLNTDRSGPVEIKKCTSVNYFNFMRYGAVNIAFKRESIIKANIFFSLLFGGGAKYSSGEDTLFLFECLRKGLKVFTNPAVIGTVSQESSTWFKGYNKKYFFDKGIFFATLSKKMSRLLILQFAIRRYKMFKHEMGLIKAIKYMNDGRNNYFM</sequence>
<evidence type="ECO:0000313" key="3">
    <source>
        <dbReference type="Proteomes" id="UP000637074"/>
    </source>
</evidence>
<dbReference type="CDD" id="cd00761">
    <property type="entry name" value="Glyco_tranf_GTA_type"/>
    <property type="match status" value="1"/>
</dbReference>
<dbReference type="Proteomes" id="UP000637074">
    <property type="component" value="Unassembled WGS sequence"/>
</dbReference>
<dbReference type="Pfam" id="PF00535">
    <property type="entry name" value="Glycos_transf_2"/>
    <property type="match status" value="1"/>
</dbReference>
<comment type="caution">
    <text evidence="2">The sequence shown here is derived from an EMBL/GenBank/DDBJ whole genome shotgun (WGS) entry which is preliminary data.</text>
</comment>
<evidence type="ECO:0000259" key="1">
    <source>
        <dbReference type="Pfam" id="PF00535"/>
    </source>
</evidence>
<evidence type="ECO:0000313" key="2">
    <source>
        <dbReference type="EMBL" id="GHH97716.1"/>
    </source>
</evidence>
<feature type="domain" description="Glycosyltransferase 2-like" evidence="1">
    <location>
        <begin position="40"/>
        <end position="105"/>
    </location>
</feature>